<evidence type="ECO:0000313" key="2">
    <source>
        <dbReference type="Proteomes" id="UP000069850"/>
    </source>
</evidence>
<evidence type="ECO:0000313" key="1">
    <source>
        <dbReference type="EMBL" id="CVK31269.1"/>
    </source>
</evidence>
<protein>
    <submittedName>
        <fullName evidence="1">Uncharacterized protein</fullName>
    </submittedName>
</protein>
<accession>A0A0X3BHB2</accession>
<dbReference type="KEGG" id="mema:MMAB1_0052"/>
<organism evidence="1 2">
    <name type="scientific">Methanoculleus bourgensis</name>
    <dbReference type="NCBI Taxonomy" id="83986"/>
    <lineage>
        <taxon>Archaea</taxon>
        <taxon>Methanobacteriati</taxon>
        <taxon>Methanobacteriota</taxon>
        <taxon>Stenosarchaea group</taxon>
        <taxon>Methanomicrobia</taxon>
        <taxon>Methanomicrobiales</taxon>
        <taxon>Methanomicrobiaceae</taxon>
        <taxon>Methanoculleus</taxon>
    </lineage>
</organism>
<dbReference type="AlphaFoldDB" id="A0A0X3BHB2"/>
<dbReference type="EMBL" id="LT158599">
    <property type="protein sequence ID" value="CVK31269.1"/>
    <property type="molecule type" value="Genomic_DNA"/>
</dbReference>
<dbReference type="Proteomes" id="UP000069850">
    <property type="component" value="Chromosome 1"/>
</dbReference>
<reference evidence="1 2" key="1">
    <citation type="submission" date="2016-01" db="EMBL/GenBank/DDBJ databases">
        <authorList>
            <person name="Manzoor S."/>
        </authorList>
    </citation>
    <scope>NUCLEOTIDE SEQUENCE [LARGE SCALE GENOMIC DNA]</scope>
    <source>
        <strain evidence="1">Methanoculleus sp MAB1</strain>
    </source>
</reference>
<gene>
    <name evidence="1" type="ORF">MMAB1_0052</name>
</gene>
<name>A0A0X3BHB2_9EURY</name>
<proteinExistence type="predicted"/>
<sequence length="217" mass="24213">MSHDLRVRHEIAPATDGDEMKQTPLLLVTLILLVFGAGCTDSVEVNASENTTPAPVLYYEQENTSITLNLSEVTVDVPGNFTANVTMVLETLLADQRAGILLENGWNITSVRMASNEDDPNRAYVEVEFRHDGLSFFIGVDETARRTLDGRCGAEWWLSTPVSGPLPEGYHQATDKSTKTYHVFDERNKRVAMIYNDTTIFYLYPSYSIINMEGILG</sequence>